<reference evidence="2 3" key="1">
    <citation type="submission" date="2020-09" db="EMBL/GenBank/DDBJ databases">
        <title>De no assembly of potato wild relative species, Solanum commersonii.</title>
        <authorList>
            <person name="Cho K."/>
        </authorList>
    </citation>
    <scope>NUCLEOTIDE SEQUENCE [LARGE SCALE GENOMIC DNA]</scope>
    <source>
        <strain evidence="2">LZ3.2</strain>
        <tissue evidence="2">Leaf</tissue>
    </source>
</reference>
<dbReference type="AlphaFoldDB" id="A0A9J5Z767"/>
<evidence type="ECO:0000259" key="1">
    <source>
        <dbReference type="PROSITE" id="PS50878"/>
    </source>
</evidence>
<organism evidence="2 3">
    <name type="scientific">Solanum commersonii</name>
    <name type="common">Commerson's wild potato</name>
    <name type="synonym">Commerson's nightshade</name>
    <dbReference type="NCBI Taxonomy" id="4109"/>
    <lineage>
        <taxon>Eukaryota</taxon>
        <taxon>Viridiplantae</taxon>
        <taxon>Streptophyta</taxon>
        <taxon>Embryophyta</taxon>
        <taxon>Tracheophyta</taxon>
        <taxon>Spermatophyta</taxon>
        <taxon>Magnoliopsida</taxon>
        <taxon>eudicotyledons</taxon>
        <taxon>Gunneridae</taxon>
        <taxon>Pentapetalae</taxon>
        <taxon>asterids</taxon>
        <taxon>lamiids</taxon>
        <taxon>Solanales</taxon>
        <taxon>Solanaceae</taxon>
        <taxon>Solanoideae</taxon>
        <taxon>Solaneae</taxon>
        <taxon>Solanum</taxon>
    </lineage>
</organism>
<evidence type="ECO:0000313" key="3">
    <source>
        <dbReference type="Proteomes" id="UP000824120"/>
    </source>
</evidence>
<protein>
    <recommendedName>
        <fullName evidence="1">Reverse transcriptase domain-containing protein</fullName>
    </recommendedName>
</protein>
<evidence type="ECO:0000313" key="2">
    <source>
        <dbReference type="EMBL" id="KAG5608466.1"/>
    </source>
</evidence>
<dbReference type="PANTHER" id="PTHR33116">
    <property type="entry name" value="REVERSE TRANSCRIPTASE ZINC-BINDING DOMAIN-CONTAINING PROTEIN-RELATED-RELATED"/>
    <property type="match status" value="1"/>
</dbReference>
<sequence length="288" mass="33313">MPKGSLRLNHLAFADDMIILCKAEVGTMTMISETLRKYEEVSGQKVNKDKSAIYLHHNVQGGESVIAEVVIGILRKDFPFTYLGCLIFYKRKQKSYYYQIIQRIGAKIQGWKGKLLSYGGRAILIKHLLQRGRGRQWSKWGNLCLPENEEGLGFRLLHDVSMALFYKLWWNSRTKQILWSEYMRNKYCKTTNQNLVMWKVGRGGSQTGLGDLYTITGDDFEWDETYVKVADLATQGEWNVDILNDNFPSNLVEHILCHIKPPKERCTKDKPCWMLESRGAFAVKTAWN</sequence>
<gene>
    <name evidence="2" type="ORF">H5410_019747</name>
</gene>
<dbReference type="InterPro" id="IPR000477">
    <property type="entry name" value="RT_dom"/>
</dbReference>
<dbReference type="PROSITE" id="PS50878">
    <property type="entry name" value="RT_POL"/>
    <property type="match status" value="1"/>
</dbReference>
<keyword evidence="3" id="KW-1185">Reference proteome</keyword>
<name>A0A9J5Z767_SOLCO</name>
<dbReference type="OrthoDB" id="1744944at2759"/>
<proteinExistence type="predicted"/>
<dbReference type="Proteomes" id="UP000824120">
    <property type="component" value="Chromosome 4"/>
</dbReference>
<dbReference type="PANTHER" id="PTHR33116:SF67">
    <property type="entry name" value="REVERSE TRANSCRIPTASE"/>
    <property type="match status" value="1"/>
</dbReference>
<dbReference type="EMBL" id="JACXVP010000004">
    <property type="protein sequence ID" value="KAG5608466.1"/>
    <property type="molecule type" value="Genomic_DNA"/>
</dbReference>
<comment type="caution">
    <text evidence="2">The sequence shown here is derived from an EMBL/GenBank/DDBJ whole genome shotgun (WGS) entry which is preliminary data.</text>
</comment>
<feature type="domain" description="Reverse transcriptase" evidence="1">
    <location>
        <begin position="1"/>
        <end position="87"/>
    </location>
</feature>
<accession>A0A9J5Z767</accession>